<keyword evidence="2" id="KW-1185">Reference proteome</keyword>
<dbReference type="EMBL" id="KT934943">
    <property type="protein sequence ID" value="ALM02403.1"/>
    <property type="molecule type" value="Genomic_DNA"/>
</dbReference>
<sequence length="72" mass="8022">MKHEVKVVEFEFNNHSGPNYVAKVLAEHLDEGYTIAGQSESARYLTYTLVKIIPISMTGTVTNADHQGVSFH</sequence>
<evidence type="ECO:0000313" key="2">
    <source>
        <dbReference type="Proteomes" id="UP000203990"/>
    </source>
</evidence>
<dbReference type="GeneID" id="26522966"/>
<dbReference type="Proteomes" id="UP000203990">
    <property type="component" value="Segment"/>
</dbReference>
<proteinExistence type="predicted"/>
<evidence type="ECO:0000313" key="1">
    <source>
        <dbReference type="EMBL" id="ALM02403.1"/>
    </source>
</evidence>
<name>A0A0S1S2A2_9CAUD</name>
<protein>
    <submittedName>
        <fullName evidence="1">Uncharacterized protein</fullName>
    </submittedName>
</protein>
<gene>
    <name evidence="1" type="ORF">KB57_010</name>
</gene>
<dbReference type="KEGG" id="vg:26522966"/>
<reference evidence="1 2" key="1">
    <citation type="submission" date="2015-10" db="EMBL/GenBank/DDBJ databases">
        <title>Complete genome sequence of Klebsiella pneumoniae bacteriophage vB_KpnM_KB57.</title>
        <authorList>
            <person name="Volozhantsev N.V."/>
            <person name="Popova A.V."/>
            <person name="Krasilnikova V.M."/>
            <person name="Bogun A.G."/>
        </authorList>
    </citation>
    <scope>NUCLEOTIDE SEQUENCE [LARGE SCALE GENOMIC DNA]</scope>
</reference>
<accession>A0A0S1S2A2</accession>
<dbReference type="RefSeq" id="YP_009187623.1">
    <property type="nucleotide sequence ID" value="NC_028659.1"/>
</dbReference>
<organism evidence="1 2">
    <name type="scientific">Klebsiella phage vB_KpnM_KB57</name>
    <dbReference type="NCBI Taxonomy" id="1719140"/>
    <lineage>
        <taxon>Viruses</taxon>
        <taxon>Duplodnaviria</taxon>
        <taxon>Heunggongvirae</taxon>
        <taxon>Uroviricota</taxon>
        <taxon>Caudoviricetes</taxon>
        <taxon>Vequintavirinae</taxon>
        <taxon>Mydovirus</taxon>
        <taxon>Mydovirus KB57</taxon>
    </lineage>
</organism>